<evidence type="ECO:0000256" key="4">
    <source>
        <dbReference type="ARBA" id="ARBA00022490"/>
    </source>
</evidence>
<comment type="similarity">
    <text evidence="2">Belongs to the POC5 family.</text>
</comment>
<evidence type="ECO:0000256" key="9">
    <source>
        <dbReference type="ARBA" id="ARBA00031694"/>
    </source>
</evidence>
<dbReference type="EMBL" id="BDGG01000002">
    <property type="protein sequence ID" value="GAU92742.1"/>
    <property type="molecule type" value="Genomic_DNA"/>
</dbReference>
<gene>
    <name evidence="13" type="primary">RvY_04785-1</name>
    <name evidence="13" type="synonym">RvY_04785.1</name>
    <name evidence="13" type="ORF">RvY_04785</name>
</gene>
<keyword evidence="14" id="KW-1185">Reference proteome</keyword>
<dbReference type="GO" id="GO:0005814">
    <property type="term" value="C:centriole"/>
    <property type="evidence" value="ECO:0007669"/>
    <property type="project" value="UniProtKB-SubCell"/>
</dbReference>
<keyword evidence="6 11" id="KW-0175">Coiled coil</keyword>
<evidence type="ECO:0000256" key="7">
    <source>
        <dbReference type="ARBA" id="ARBA00023212"/>
    </source>
</evidence>
<evidence type="ECO:0000256" key="6">
    <source>
        <dbReference type="ARBA" id="ARBA00023054"/>
    </source>
</evidence>
<sequence length="414" mass="46711">MWSHLSKEDLEESTKQLPATKRQEILSLIAEIQRWNQVKDEVDAGPSKTAYLPPVQIDPGDDQRASRASSHPYNVAFESDDASISVDGKKSRRDNAGTNFTGVLAALVDREDSNDLQKILDDWYRGLRQALLTANAAAHERLISGLNRSMQDLMKREQQESDRLHSDIDSLHTLCRSYSRAIHQRDQTIANLSQALASQKEQTVLAQNFSAMKTEATDRRREAIQERLATSFYQKKLAQKIWLGWRSAQREDWKQRTEKACQQRAEEVCHKMADQYDSRIAELEEIIRKLREDNNRLREERDRVNVKARGALLRGVSVLKDEAEQFPANRIPSEGGGSGPGSRKESKDAVSGSDASDRTVQSRSGQDSDDREEEAKPVRSRHSSQARSSGSQNSRKPSNSSNRPSSKNDSPRAS</sequence>
<accession>A0A1D1UYF6</accession>
<feature type="coiled-coil region" evidence="11">
    <location>
        <begin position="273"/>
        <end position="307"/>
    </location>
</feature>
<reference evidence="13 14" key="1">
    <citation type="journal article" date="2016" name="Nat. Commun.">
        <title>Extremotolerant tardigrade genome and improved radiotolerance of human cultured cells by tardigrade-unique protein.</title>
        <authorList>
            <person name="Hashimoto T."/>
            <person name="Horikawa D.D."/>
            <person name="Saito Y."/>
            <person name="Kuwahara H."/>
            <person name="Kozuka-Hata H."/>
            <person name="Shin-I T."/>
            <person name="Minakuchi Y."/>
            <person name="Ohishi K."/>
            <person name="Motoyama A."/>
            <person name="Aizu T."/>
            <person name="Enomoto A."/>
            <person name="Kondo K."/>
            <person name="Tanaka S."/>
            <person name="Hara Y."/>
            <person name="Koshikawa S."/>
            <person name="Sagara H."/>
            <person name="Miura T."/>
            <person name="Yokobori S."/>
            <person name="Miyagawa K."/>
            <person name="Suzuki Y."/>
            <person name="Kubo T."/>
            <person name="Oyama M."/>
            <person name="Kohara Y."/>
            <person name="Fujiyama A."/>
            <person name="Arakawa K."/>
            <person name="Katayama T."/>
            <person name="Toyoda A."/>
            <person name="Kunieda T."/>
        </authorList>
    </citation>
    <scope>NUCLEOTIDE SEQUENCE [LARGE SCALE GENOMIC DNA]</scope>
    <source>
        <strain evidence="13 14">YOKOZUNA-1</strain>
    </source>
</reference>
<dbReference type="PANTHER" id="PTHR28618">
    <property type="entry name" value="CENTROSOMAL PROTEIN POC5"/>
    <property type="match status" value="1"/>
</dbReference>
<evidence type="ECO:0000256" key="5">
    <source>
        <dbReference type="ARBA" id="ARBA00022737"/>
    </source>
</evidence>
<dbReference type="STRING" id="947166.A0A1D1UYF6"/>
<evidence type="ECO:0000256" key="8">
    <source>
        <dbReference type="ARBA" id="ARBA00023306"/>
    </source>
</evidence>
<keyword evidence="5" id="KW-0677">Repeat</keyword>
<keyword evidence="8" id="KW-0131">Cell cycle</keyword>
<evidence type="ECO:0000313" key="13">
    <source>
        <dbReference type="EMBL" id="GAU92742.1"/>
    </source>
</evidence>
<evidence type="ECO:0000256" key="12">
    <source>
        <dbReference type="SAM" id="MobiDB-lite"/>
    </source>
</evidence>
<keyword evidence="4" id="KW-0963">Cytoplasm</keyword>
<evidence type="ECO:0000256" key="3">
    <source>
        <dbReference type="ARBA" id="ARBA00014910"/>
    </source>
</evidence>
<name>A0A1D1UYF6_RAMVA</name>
<organism evidence="13 14">
    <name type="scientific">Ramazzottius varieornatus</name>
    <name type="common">Water bear</name>
    <name type="synonym">Tardigrade</name>
    <dbReference type="NCBI Taxonomy" id="947166"/>
    <lineage>
        <taxon>Eukaryota</taxon>
        <taxon>Metazoa</taxon>
        <taxon>Ecdysozoa</taxon>
        <taxon>Tardigrada</taxon>
        <taxon>Eutardigrada</taxon>
        <taxon>Parachela</taxon>
        <taxon>Hypsibioidea</taxon>
        <taxon>Ramazzottiidae</taxon>
        <taxon>Ramazzottius</taxon>
    </lineage>
</organism>
<dbReference type="OrthoDB" id="10064898at2759"/>
<dbReference type="Proteomes" id="UP000186922">
    <property type="component" value="Unassembled WGS sequence"/>
</dbReference>
<protein>
    <recommendedName>
        <fullName evidence="3">Centrosomal protein POC5</fullName>
    </recommendedName>
    <alternativeName>
        <fullName evidence="9">Protein of centriole 5</fullName>
    </alternativeName>
</protein>
<evidence type="ECO:0000313" key="14">
    <source>
        <dbReference type="Proteomes" id="UP000186922"/>
    </source>
</evidence>
<feature type="compositionally biased region" description="Low complexity" evidence="12">
    <location>
        <begin position="385"/>
        <end position="414"/>
    </location>
</feature>
<dbReference type="InterPro" id="IPR033351">
    <property type="entry name" value="POC5"/>
</dbReference>
<comment type="caution">
    <text evidence="13">The sequence shown here is derived from an EMBL/GenBank/DDBJ whole genome shotgun (WGS) entry which is preliminary data.</text>
</comment>
<dbReference type="AlphaFoldDB" id="A0A1D1UYF6"/>
<dbReference type="PANTHER" id="PTHR28618:SF1">
    <property type="entry name" value="CENTROSOMAL PROTEIN POC5"/>
    <property type="match status" value="1"/>
</dbReference>
<keyword evidence="7" id="KW-0206">Cytoskeleton</keyword>
<evidence type="ECO:0000256" key="2">
    <source>
        <dbReference type="ARBA" id="ARBA00010411"/>
    </source>
</evidence>
<proteinExistence type="inferred from homology"/>
<feature type="region of interest" description="Disordered" evidence="12">
    <location>
        <begin position="324"/>
        <end position="414"/>
    </location>
</feature>
<comment type="subcellular location">
    <subcellularLocation>
        <location evidence="1">Cytoplasm</location>
        <location evidence="1">Cytoskeleton</location>
        <location evidence="1">Microtubule organizing center</location>
        <location evidence="1">Centrosome</location>
        <location evidence="1">Centriole</location>
    </subcellularLocation>
</comment>
<evidence type="ECO:0000256" key="1">
    <source>
        <dbReference type="ARBA" id="ARBA00004114"/>
    </source>
</evidence>
<comment type="function">
    <text evidence="10">Essential for the assembly of the distal half of centrioles, required for centriole elongation. Acts as a negative regulator of centriole elongation.</text>
</comment>
<evidence type="ECO:0000256" key="11">
    <source>
        <dbReference type="SAM" id="Coils"/>
    </source>
</evidence>
<evidence type="ECO:0000256" key="10">
    <source>
        <dbReference type="ARBA" id="ARBA00049959"/>
    </source>
</evidence>